<dbReference type="InterPro" id="IPR002711">
    <property type="entry name" value="HNH"/>
</dbReference>
<keyword evidence="3" id="KW-0540">Nuclease</keyword>
<name>A0A2T4HVS2_9SPHN</name>
<keyword evidence="4" id="KW-1185">Reference proteome</keyword>
<dbReference type="EMBL" id="PHHF01000049">
    <property type="protein sequence ID" value="PTD19913.1"/>
    <property type="molecule type" value="Genomic_DNA"/>
</dbReference>
<organism evidence="3 4">
    <name type="scientific">Edaphosphingomonas fennica</name>
    <dbReference type="NCBI Taxonomy" id="114404"/>
    <lineage>
        <taxon>Bacteria</taxon>
        <taxon>Pseudomonadati</taxon>
        <taxon>Pseudomonadota</taxon>
        <taxon>Alphaproteobacteria</taxon>
        <taxon>Sphingomonadales</taxon>
        <taxon>Rhizorhabdaceae</taxon>
        <taxon>Edaphosphingomonas</taxon>
    </lineage>
</organism>
<accession>A0A2T4HVS2</accession>
<feature type="domain" description="HNH" evidence="2">
    <location>
        <begin position="47"/>
        <end position="92"/>
    </location>
</feature>
<keyword evidence="3" id="KW-0378">Hydrolase</keyword>
<protein>
    <submittedName>
        <fullName evidence="3">Endonuclease</fullName>
    </submittedName>
</protein>
<keyword evidence="3" id="KW-0255">Endonuclease</keyword>
<sequence length="106" mass="11591">MPSRPPGLYAKPKSKPWERQSAASAQRIRGRRGQQIRAAHLAGEPLCRECLKHGRVTEAVIVDHALSLAEGGEDVPDNRQSLCKACSDAKTAQEAARGRRRAQRPA</sequence>
<proteinExistence type="predicted"/>
<evidence type="ECO:0000313" key="4">
    <source>
        <dbReference type="Proteomes" id="UP000241206"/>
    </source>
</evidence>
<dbReference type="Proteomes" id="UP000241206">
    <property type="component" value="Unassembled WGS sequence"/>
</dbReference>
<dbReference type="CDD" id="cd00085">
    <property type="entry name" value="HNHc"/>
    <property type="match status" value="1"/>
</dbReference>
<dbReference type="Pfam" id="PF01844">
    <property type="entry name" value="HNH"/>
    <property type="match status" value="1"/>
</dbReference>
<reference evidence="3 4" key="1">
    <citation type="submission" date="2017-11" db="EMBL/GenBank/DDBJ databases">
        <title>Sphingomonas oleivorans sp. nov., isolated from oil-contaminated soil.</title>
        <authorList>
            <person name="Wang L."/>
            <person name="Chen L."/>
        </authorList>
    </citation>
    <scope>NUCLEOTIDE SEQUENCE [LARGE SCALE GENOMIC DNA]</scope>
    <source>
        <strain evidence="3 4">K101</strain>
    </source>
</reference>
<gene>
    <name evidence="3" type="ORF">CV103_12040</name>
</gene>
<dbReference type="Gene3D" id="1.10.30.50">
    <property type="match status" value="1"/>
</dbReference>
<evidence type="ECO:0000259" key="2">
    <source>
        <dbReference type="Pfam" id="PF01844"/>
    </source>
</evidence>
<feature type="region of interest" description="Disordered" evidence="1">
    <location>
        <begin position="1"/>
        <end position="35"/>
    </location>
</feature>
<dbReference type="InterPro" id="IPR003615">
    <property type="entry name" value="HNH_nuc"/>
</dbReference>
<dbReference type="GO" id="GO:0008270">
    <property type="term" value="F:zinc ion binding"/>
    <property type="evidence" value="ECO:0007669"/>
    <property type="project" value="InterPro"/>
</dbReference>
<evidence type="ECO:0000256" key="1">
    <source>
        <dbReference type="SAM" id="MobiDB-lite"/>
    </source>
</evidence>
<evidence type="ECO:0000313" key="3">
    <source>
        <dbReference type="EMBL" id="PTD19913.1"/>
    </source>
</evidence>
<dbReference type="AlphaFoldDB" id="A0A2T4HVS2"/>
<dbReference type="RefSeq" id="WP_107395067.1">
    <property type="nucleotide sequence ID" value="NZ_PHHF01000049.1"/>
</dbReference>
<comment type="caution">
    <text evidence="3">The sequence shown here is derived from an EMBL/GenBank/DDBJ whole genome shotgun (WGS) entry which is preliminary data.</text>
</comment>
<dbReference type="GO" id="GO:0004519">
    <property type="term" value="F:endonuclease activity"/>
    <property type="evidence" value="ECO:0007669"/>
    <property type="project" value="UniProtKB-KW"/>
</dbReference>
<dbReference type="GO" id="GO:0003676">
    <property type="term" value="F:nucleic acid binding"/>
    <property type="evidence" value="ECO:0007669"/>
    <property type="project" value="InterPro"/>
</dbReference>